<gene>
    <name evidence="1" type="ORF">L915_14102</name>
</gene>
<name>W2GB37_PHYNI</name>
<proteinExistence type="predicted"/>
<dbReference type="Proteomes" id="UP000053236">
    <property type="component" value="Unassembled WGS sequence"/>
</dbReference>
<protein>
    <submittedName>
        <fullName evidence="1">Uncharacterized protein</fullName>
    </submittedName>
</protein>
<organism evidence="1">
    <name type="scientific">Phytophthora nicotianae</name>
    <name type="common">Potato buckeye rot agent</name>
    <name type="synonym">Phytophthora parasitica</name>
    <dbReference type="NCBI Taxonomy" id="4792"/>
    <lineage>
        <taxon>Eukaryota</taxon>
        <taxon>Sar</taxon>
        <taxon>Stramenopiles</taxon>
        <taxon>Oomycota</taxon>
        <taxon>Peronosporomycetes</taxon>
        <taxon>Peronosporales</taxon>
        <taxon>Peronosporaceae</taxon>
        <taxon>Phytophthora</taxon>
    </lineage>
</organism>
<evidence type="ECO:0000313" key="1">
    <source>
        <dbReference type="EMBL" id="ETK80139.1"/>
    </source>
</evidence>
<reference evidence="1" key="1">
    <citation type="submission" date="2013-11" db="EMBL/GenBank/DDBJ databases">
        <title>The Genome Sequence of Phytophthora parasitica CJ02B3.</title>
        <authorList>
            <consortium name="The Broad Institute Genomics Platform"/>
            <person name="Russ C."/>
            <person name="Tyler B."/>
            <person name="Panabieres F."/>
            <person name="Shan W."/>
            <person name="Tripathy S."/>
            <person name="Grunwald N."/>
            <person name="Machado M."/>
            <person name="Johnson C.S."/>
            <person name="Arredondo F."/>
            <person name="Hong C."/>
            <person name="Coffey M."/>
            <person name="Young S.K."/>
            <person name="Zeng Q."/>
            <person name="Gargeya S."/>
            <person name="Fitzgerald M."/>
            <person name="Abouelleil A."/>
            <person name="Alvarado L."/>
            <person name="Chapman S.B."/>
            <person name="Gainer-Dewar J."/>
            <person name="Goldberg J."/>
            <person name="Griggs A."/>
            <person name="Gujja S."/>
            <person name="Hansen M."/>
            <person name="Howarth C."/>
            <person name="Imamovic A."/>
            <person name="Ireland A."/>
            <person name="Larimer J."/>
            <person name="McCowan C."/>
            <person name="Murphy C."/>
            <person name="Pearson M."/>
            <person name="Poon T.W."/>
            <person name="Priest M."/>
            <person name="Roberts A."/>
            <person name="Saif S."/>
            <person name="Shea T."/>
            <person name="Sykes S."/>
            <person name="Wortman J."/>
            <person name="Nusbaum C."/>
            <person name="Birren B."/>
        </authorList>
    </citation>
    <scope>NUCLEOTIDE SEQUENCE [LARGE SCALE GENOMIC DNA]</scope>
    <source>
        <strain evidence="1">CJ02B3</strain>
    </source>
</reference>
<accession>W2GB37</accession>
<sequence length="40" mass="4518">HIRFFTVIAWGEHQQLHEISFTLHCLVLMSGGSVFGMSNS</sequence>
<dbReference type="EMBL" id="KI687752">
    <property type="protein sequence ID" value="ETK80139.1"/>
    <property type="molecule type" value="Genomic_DNA"/>
</dbReference>
<dbReference type="AlphaFoldDB" id="W2GB37"/>
<feature type="non-terminal residue" evidence="1">
    <location>
        <position position="1"/>
    </location>
</feature>